<dbReference type="Pfam" id="PF13677">
    <property type="entry name" value="MotB_plug"/>
    <property type="match status" value="1"/>
</dbReference>
<proteinExistence type="inferred from homology"/>
<keyword evidence="4 9" id="KW-0812">Transmembrane</keyword>
<evidence type="ECO:0000256" key="4">
    <source>
        <dbReference type="ARBA" id="ARBA00022692"/>
    </source>
</evidence>
<comment type="caution">
    <text evidence="11">The sequence shown here is derived from an EMBL/GenBank/DDBJ whole genome shotgun (WGS) entry which is preliminary data.</text>
</comment>
<keyword evidence="12" id="KW-1185">Reference proteome</keyword>
<feature type="transmembrane region" description="Helical" evidence="9">
    <location>
        <begin position="24"/>
        <end position="47"/>
    </location>
</feature>
<dbReference type="PANTHER" id="PTHR30329:SF21">
    <property type="entry name" value="LIPOPROTEIN YIAD-RELATED"/>
    <property type="match status" value="1"/>
</dbReference>
<dbReference type="InterPro" id="IPR025713">
    <property type="entry name" value="MotB-like_N_dom"/>
</dbReference>
<evidence type="ECO:0000313" key="11">
    <source>
        <dbReference type="EMBL" id="MDV2078656.1"/>
    </source>
</evidence>
<keyword evidence="11" id="KW-0966">Cell projection</keyword>
<dbReference type="InterPro" id="IPR036737">
    <property type="entry name" value="OmpA-like_sf"/>
</dbReference>
<organism evidence="11 12">
    <name type="scientific">Marinobacter xestospongiae</name>
    <dbReference type="NCBI Taxonomy" id="994319"/>
    <lineage>
        <taxon>Bacteria</taxon>
        <taxon>Pseudomonadati</taxon>
        <taxon>Pseudomonadota</taxon>
        <taxon>Gammaproteobacteria</taxon>
        <taxon>Pseudomonadales</taxon>
        <taxon>Marinobacteraceae</taxon>
        <taxon>Marinobacter</taxon>
    </lineage>
</organism>
<dbReference type="Gene3D" id="3.30.1330.60">
    <property type="entry name" value="OmpA-like domain"/>
    <property type="match status" value="1"/>
</dbReference>
<name>A0ABU3VWL7_9GAMM</name>
<gene>
    <name evidence="11" type="ORF">RYS15_08160</name>
</gene>
<dbReference type="SUPFAM" id="SSF103088">
    <property type="entry name" value="OmpA-like"/>
    <property type="match status" value="1"/>
</dbReference>
<evidence type="ECO:0000256" key="2">
    <source>
        <dbReference type="ARBA" id="ARBA00008914"/>
    </source>
</evidence>
<protein>
    <submittedName>
        <fullName evidence="11">Flagellar motor protein MotB</fullName>
    </submittedName>
</protein>
<evidence type="ECO:0000256" key="1">
    <source>
        <dbReference type="ARBA" id="ARBA00004162"/>
    </source>
</evidence>
<dbReference type="EMBL" id="JAWIIJ010000004">
    <property type="protein sequence ID" value="MDV2078656.1"/>
    <property type="molecule type" value="Genomic_DNA"/>
</dbReference>
<reference evidence="11 12" key="1">
    <citation type="submission" date="2023-10" db="EMBL/GenBank/DDBJ databases">
        <title>Characteristics and mechanism of a salt-tolerant marine origin heterotrophic nitrifying- aerobic denitrifying bacteria Marinobacter xestospongiae HN1.</title>
        <authorList>
            <person name="Qi R."/>
        </authorList>
    </citation>
    <scope>NUCLEOTIDE SEQUENCE [LARGE SCALE GENOMIC DNA]</scope>
    <source>
        <strain evidence="11 12">HN1</strain>
    </source>
</reference>
<keyword evidence="11" id="KW-0969">Cilium</keyword>
<feature type="domain" description="OmpA-like" evidence="10">
    <location>
        <begin position="175"/>
        <end position="293"/>
    </location>
</feature>
<feature type="region of interest" description="Disordered" evidence="8">
    <location>
        <begin position="306"/>
        <end position="326"/>
    </location>
</feature>
<evidence type="ECO:0000256" key="8">
    <source>
        <dbReference type="SAM" id="MobiDB-lite"/>
    </source>
</evidence>
<comment type="subcellular location">
    <subcellularLocation>
        <location evidence="1">Cell membrane</location>
        <topology evidence="1">Single-pass membrane protein</topology>
    </subcellularLocation>
</comment>
<dbReference type="PROSITE" id="PS51123">
    <property type="entry name" value="OMPA_2"/>
    <property type="match status" value="1"/>
</dbReference>
<evidence type="ECO:0000256" key="6">
    <source>
        <dbReference type="ARBA" id="ARBA00023136"/>
    </source>
</evidence>
<keyword evidence="11" id="KW-0282">Flagellum</keyword>
<evidence type="ECO:0000256" key="9">
    <source>
        <dbReference type="SAM" id="Phobius"/>
    </source>
</evidence>
<evidence type="ECO:0000256" key="5">
    <source>
        <dbReference type="ARBA" id="ARBA00022989"/>
    </source>
</evidence>
<dbReference type="InterPro" id="IPR006665">
    <property type="entry name" value="OmpA-like"/>
</dbReference>
<keyword evidence="3" id="KW-1003">Cell membrane</keyword>
<accession>A0ABU3VWL7</accession>
<evidence type="ECO:0000256" key="7">
    <source>
        <dbReference type="PROSITE-ProRule" id="PRU00473"/>
    </source>
</evidence>
<dbReference type="PANTHER" id="PTHR30329">
    <property type="entry name" value="STATOR ELEMENT OF FLAGELLAR MOTOR COMPLEX"/>
    <property type="match status" value="1"/>
</dbReference>
<keyword evidence="5 9" id="KW-1133">Transmembrane helix</keyword>
<evidence type="ECO:0000256" key="3">
    <source>
        <dbReference type="ARBA" id="ARBA00022475"/>
    </source>
</evidence>
<sequence length="326" mass="35743">MRTQQTVVIKRGGRRRNDDSGGGGAWKVAFADFTMAMMALFLILWILSASTQQEREVVSSTLRNYSIFDGQPNPFELGNSPHPFDLEGYPSLIQGVASEILTSGNHGVGTSLHNQQRQDGLKMSGTGDGTSLDSIFESPFPDLATLQVMADVMEEMGRQLGAMDNLAIDLVPQGLRIRLQDNDNRQMFERGGAAMHPFFEDMLLALAPVFGRINNGLVISGHTDTVPYQGRQYGNWELSGDRALSARRVLMAGGAPADRFLQVVAMSDRTLANPDDPTASANRRIEILVLTEQAQAELMGLFDASQSDSEINQAREQARQNQPVTR</sequence>
<dbReference type="Pfam" id="PF00691">
    <property type="entry name" value="OmpA"/>
    <property type="match status" value="1"/>
</dbReference>
<dbReference type="Proteomes" id="UP001269819">
    <property type="component" value="Unassembled WGS sequence"/>
</dbReference>
<dbReference type="CDD" id="cd07185">
    <property type="entry name" value="OmpA_C-like"/>
    <property type="match status" value="1"/>
</dbReference>
<dbReference type="RefSeq" id="WP_316973377.1">
    <property type="nucleotide sequence ID" value="NZ_JAWIIJ010000004.1"/>
</dbReference>
<dbReference type="InterPro" id="IPR050330">
    <property type="entry name" value="Bact_OuterMem_StrucFunc"/>
</dbReference>
<evidence type="ECO:0000313" key="12">
    <source>
        <dbReference type="Proteomes" id="UP001269819"/>
    </source>
</evidence>
<evidence type="ECO:0000259" key="10">
    <source>
        <dbReference type="PROSITE" id="PS51123"/>
    </source>
</evidence>
<comment type="similarity">
    <text evidence="2">Belongs to the MotB family.</text>
</comment>
<keyword evidence="6 7" id="KW-0472">Membrane</keyword>